<dbReference type="InterPro" id="IPR013783">
    <property type="entry name" value="Ig-like_fold"/>
</dbReference>
<dbReference type="SMART" id="SM00408">
    <property type="entry name" value="IGc2"/>
    <property type="match status" value="3"/>
</dbReference>
<dbReference type="CDD" id="cd00096">
    <property type="entry name" value="Ig"/>
    <property type="match status" value="2"/>
</dbReference>
<dbReference type="InterPro" id="IPR003598">
    <property type="entry name" value="Ig_sub2"/>
</dbReference>
<evidence type="ECO:0000313" key="8">
    <source>
        <dbReference type="Proteomes" id="UP001307889"/>
    </source>
</evidence>
<dbReference type="Proteomes" id="UP001307889">
    <property type="component" value="Chromosome 2"/>
</dbReference>
<keyword evidence="5" id="KW-0812">Transmembrane</keyword>
<dbReference type="SUPFAM" id="SSF48726">
    <property type="entry name" value="Immunoglobulin"/>
    <property type="match status" value="5"/>
</dbReference>
<feature type="domain" description="Ig-like" evidence="6">
    <location>
        <begin position="90"/>
        <end position="188"/>
    </location>
</feature>
<keyword evidence="2 5" id="KW-0472">Membrane</keyword>
<dbReference type="PANTHER" id="PTHR23278:SF26">
    <property type="entry name" value="SIDESTEP III, ISOFORM O"/>
    <property type="match status" value="1"/>
</dbReference>
<evidence type="ECO:0000256" key="2">
    <source>
        <dbReference type="ARBA" id="ARBA00023136"/>
    </source>
</evidence>
<comment type="subcellular location">
    <subcellularLocation>
        <location evidence="1">Membrane</location>
        <topology evidence="1">Single-pass membrane protein</topology>
    </subcellularLocation>
</comment>
<organism evidence="7 8">
    <name type="scientific">Nesidiocoris tenuis</name>
    <dbReference type="NCBI Taxonomy" id="355587"/>
    <lineage>
        <taxon>Eukaryota</taxon>
        <taxon>Metazoa</taxon>
        <taxon>Ecdysozoa</taxon>
        <taxon>Arthropoda</taxon>
        <taxon>Hexapoda</taxon>
        <taxon>Insecta</taxon>
        <taxon>Pterygota</taxon>
        <taxon>Neoptera</taxon>
        <taxon>Paraneoptera</taxon>
        <taxon>Hemiptera</taxon>
        <taxon>Heteroptera</taxon>
        <taxon>Panheteroptera</taxon>
        <taxon>Cimicomorpha</taxon>
        <taxon>Miridae</taxon>
        <taxon>Dicyphina</taxon>
        <taxon>Nesidiocoris</taxon>
    </lineage>
</organism>
<evidence type="ECO:0000256" key="3">
    <source>
        <dbReference type="ARBA" id="ARBA00023157"/>
    </source>
</evidence>
<dbReference type="InterPro" id="IPR007110">
    <property type="entry name" value="Ig-like_dom"/>
</dbReference>
<feature type="domain" description="Ig-like" evidence="6">
    <location>
        <begin position="1"/>
        <end position="85"/>
    </location>
</feature>
<dbReference type="Pfam" id="PF13927">
    <property type="entry name" value="Ig_3"/>
    <property type="match status" value="2"/>
</dbReference>
<feature type="domain" description="Ig-like" evidence="6">
    <location>
        <begin position="294"/>
        <end position="384"/>
    </location>
</feature>
<dbReference type="PROSITE" id="PS50835">
    <property type="entry name" value="IG_LIKE"/>
    <property type="match status" value="5"/>
</dbReference>
<gene>
    <name evidence="7" type="ORF">NTJ_03460</name>
</gene>
<feature type="transmembrane region" description="Helical" evidence="5">
    <location>
        <begin position="608"/>
        <end position="631"/>
    </location>
</feature>
<dbReference type="Pfam" id="PF08205">
    <property type="entry name" value="C2-set_2"/>
    <property type="match status" value="1"/>
</dbReference>
<accession>A0ABN7AJX6</accession>
<keyword evidence="5" id="KW-1133">Transmembrane helix</keyword>
<keyword evidence="3" id="KW-1015">Disulfide bond</keyword>
<proteinExistence type="predicted"/>
<dbReference type="Gene3D" id="2.60.40.10">
    <property type="entry name" value="Immunoglobulins"/>
    <property type="match status" value="5"/>
</dbReference>
<evidence type="ECO:0000259" key="6">
    <source>
        <dbReference type="PROSITE" id="PS50835"/>
    </source>
</evidence>
<dbReference type="PANTHER" id="PTHR23278">
    <property type="entry name" value="SIDESTEP PROTEIN"/>
    <property type="match status" value="1"/>
</dbReference>
<feature type="domain" description="Ig-like" evidence="6">
    <location>
        <begin position="391"/>
        <end position="478"/>
    </location>
</feature>
<evidence type="ECO:0000256" key="1">
    <source>
        <dbReference type="ARBA" id="ARBA00004167"/>
    </source>
</evidence>
<dbReference type="InterPro" id="IPR036179">
    <property type="entry name" value="Ig-like_dom_sf"/>
</dbReference>
<dbReference type="EMBL" id="AP028910">
    <property type="protein sequence ID" value="BES90652.1"/>
    <property type="molecule type" value="Genomic_DNA"/>
</dbReference>
<feature type="domain" description="Ig-like" evidence="6">
    <location>
        <begin position="195"/>
        <end position="287"/>
    </location>
</feature>
<feature type="region of interest" description="Disordered" evidence="4">
    <location>
        <begin position="737"/>
        <end position="756"/>
    </location>
</feature>
<sequence>MEKTYTHHYETFLACRRFDVRGRPFTQALMWSDLNYFGPRAYFVTGKRPVAALQLESVSLKDAGNYRCRVDFRNSPTRNFQVKLTVIVPPNKLLVYDNSGRELSDVVGPLTEGSDLVLTCEVRGGEPTPTVSWFINDKLVQGRVETVQNNVVVNKLDISKLLRSHLNTTYKCQASNTKLMTPTEKTVRLEMFLKPTSVELLTKPIELVADEEYSISCEARGSRPQAELTWLRENRKFKRGKMETWSNESAVSSKVTFSPTPEDDGHVLKCQAINPSIPAAPLEDFLTLNVVYSPLVTLQLGSSLRPQQIKEGDDVYFECDVRANPRQHKINWYHNAIPISQNMSSGVLFSTQSLVLQGVTRLNSGEYTCVAANTRGHTSSRPVKLRVQYAPVCAASEPVIVGASLEEAVRVKCAVSADPAELTFLWQFNNSGESFPVAPTRYATSNYTMSELVYTPSSERDYGTLACWASNSIGRQIDPCTFQVVPATKPGQLHNCTLRSTVNTTGDWLEIECIAGFDGGLLQTFHLEAIDSATAKYCLNATNSEGPFFRVELAALTNGHPGTIQLIIYAANQKGRSEVVVLEDIAIRDAEKRTEWVGSGRNLGTGSLAVLLVAGFLSVAAVLVALTICALRRRSYRMQHTSPTPTKQIEITQGDDQRYVVSYQLKPETKQPDILNRVTDEPHDRDPLPLSCTGPGVTATFISPCGSPNGCVTRSVSPSQHTGLASTGTGAITHSSTLSSTQHIISNSIPGPESCV</sequence>
<protein>
    <submittedName>
        <fullName evidence="7">CD80-like C2-set immunoglobulin domain</fullName>
    </submittedName>
</protein>
<evidence type="ECO:0000256" key="4">
    <source>
        <dbReference type="SAM" id="MobiDB-lite"/>
    </source>
</evidence>
<dbReference type="SMART" id="SM00409">
    <property type="entry name" value="IG"/>
    <property type="match status" value="5"/>
</dbReference>
<dbReference type="InterPro" id="IPR013162">
    <property type="entry name" value="CD80_C2-set"/>
</dbReference>
<keyword evidence="8" id="KW-1185">Reference proteome</keyword>
<dbReference type="InterPro" id="IPR003599">
    <property type="entry name" value="Ig_sub"/>
</dbReference>
<name>A0ABN7AJX6_9HEMI</name>
<feature type="compositionally biased region" description="Polar residues" evidence="4">
    <location>
        <begin position="737"/>
        <end position="749"/>
    </location>
</feature>
<reference evidence="7 8" key="1">
    <citation type="submission" date="2023-09" db="EMBL/GenBank/DDBJ databases">
        <title>Nesidiocoris tenuis whole genome shotgun sequence.</title>
        <authorList>
            <person name="Shibata T."/>
            <person name="Shimoda M."/>
            <person name="Kobayashi T."/>
            <person name="Uehara T."/>
        </authorList>
    </citation>
    <scope>NUCLEOTIDE SEQUENCE [LARGE SCALE GENOMIC DNA]</scope>
    <source>
        <strain evidence="7 8">Japan</strain>
    </source>
</reference>
<evidence type="ECO:0000313" key="7">
    <source>
        <dbReference type="EMBL" id="BES90652.1"/>
    </source>
</evidence>
<evidence type="ECO:0000256" key="5">
    <source>
        <dbReference type="SAM" id="Phobius"/>
    </source>
</evidence>